<organism evidence="12 13">
    <name type="scientific">Pyricularia grisea</name>
    <name type="common">Crabgrass-specific blast fungus</name>
    <name type="synonym">Magnaporthe grisea</name>
    <dbReference type="NCBI Taxonomy" id="148305"/>
    <lineage>
        <taxon>Eukaryota</taxon>
        <taxon>Fungi</taxon>
        <taxon>Dikarya</taxon>
        <taxon>Ascomycota</taxon>
        <taxon>Pezizomycotina</taxon>
        <taxon>Sordariomycetes</taxon>
        <taxon>Sordariomycetidae</taxon>
        <taxon>Magnaporthales</taxon>
        <taxon>Pyriculariaceae</taxon>
        <taxon>Pyricularia</taxon>
    </lineage>
</organism>
<dbReference type="InterPro" id="IPR041677">
    <property type="entry name" value="DNA2/NAM7_AAA_11"/>
</dbReference>
<dbReference type="Gene3D" id="3.40.50.300">
    <property type="entry name" value="P-loop containing nucleotide triphosphate hydrolases"/>
    <property type="match status" value="2"/>
</dbReference>
<dbReference type="CDD" id="cd18808">
    <property type="entry name" value="SF1_C_Upf1"/>
    <property type="match status" value="1"/>
</dbReference>
<sequence length="1940" mass="216267">MAPSGRNRGRGRGRGRGGSLPIRNGDARMQRGQSQAQNNLPNPRQTEDDIRARSAFNEWRTLLFSDPSYENLVAHRKLARFWSSALGILNNNFREWHQWLAKDLVSDELNGLKYVRETLNFQAEDESAQLDVVQPFLEVITHHELLNSLSIEAHVGTIYSFICGSDGTRAVDFIKSTCQDLLILATGENNEKARDHSKQVLRLLIEVVEQLLQKEIKARLNDNLGEIFTLLDRVSVELNPDDPGKASSLVTPLRTYAGRCARLAKGQTESQPSVIPSRSSVVQSTFPLQLPQAGGRHDNDHGDITKIRLLPTTAEIMSNEAEYLPSTNWTMPHIFEDPVQRHLDTHFRLLRHDTFGPINKLLHGFIFNKCSLPWLRKQETRAHAYSGAHLNHIFADKRGLGINLSFLQPPELRKLPLLEQRKWWESSSRLDDGVLVAFVVSNNSETFVLFFIVAPQDARGNNSKADGKAADGKFGSKTHMLVPNQGLPQIAVKLLERTENETKLLLRLYDERAEGFLIEFPSIIPATFAPILRNLQTMIGMCKLAFSRWVLPRGQEEQQDLATVIPPPEYARTSGFKFQLATITTDGHPLELDPSSSLADHEELLRVLESRTGLDRGQCEGLTAALTREYALIQGPPGTGKSYVGVQLTRALLACKSKTSLGPIMVICYTNHALDQFLQHLMEVGIDKVIRIGGRSRVPELEGKNLRVVSRQGEQKTKLEQMIVGRAHGNLETYSDDLGSLLRHLHIRHKSKKRPDGNSLRHFLKKEHRSIHDQLFKADEEGFTTVGSDPLDAWVRQGLARQELDHVPSDASGDISQLIQRAEININSLTGTERQALTGALHREALDYYSAGISASLGQMEKEQQNIKNAHQDVDLRVLRQADIIGVTTTGLARDIEMLRLVGSKVVICEEAAEVLEAHLLSAMMPRVQHLIQIGDHQQLRPQITDYDLSLESSKGLPFQLNRSQFERRAVGESGMAPIPLAKLNIQRRARPEISRLYRIPLYPGLKDHENVLNHPNVVGMRKNLFWLEHDHQEDKAAGQNRSTSKTNKWEVDMVVPLVRHLVRQGMYSQSDIAVLTPYAGQLRNLRKALSSEFDIFVSDQDEEALAADSHGKSDSEEATPQTEWDKLFVRKSLAQTLRLATVDNFQGEEAKIIIISLVRGNPENKVGFLRTSNRINVLLSRARDGMYIIGNSNTYLAAGVQMWRDVYQLLEEQGNVGNKISLCCERHRETPIECATPEDFQIKSPEGGCALRCDKRLERCGHRCMAKCHSESMHKVWNCPQPCARIRQTCTHPCRNLCGQNCGPCLEPLDGIQLPCGHMMNKVPCYKTQDVQTLKCKTIVEKTVPGCNHKVRVKCSTNVESGAFHCPVPCEELLACGHGCTGDCGSCTTNGDQNGGAPNKKHAVCSAICQRPSSTCSHQCKRKCHGGDDCGPCRNKCEVRCPHSACGRKCSEPCTPCIEPCIWHCEHQGACPMPCAAPCERLPCNERCTKTLKCGHRCSSVCGEDCREGCCHQCRDKEDSVVDYIEFKTYAEIDVNETPVVVLSCGHIFTAESLDGHVGMHDVYLVNQNGQYTGVKDISSDLAKPVPGCPECRRPILQFSTKRYNRVINRAVMDETTKRLLAKGRIEIQALEAEFQRTEESLQKSRNGVIARNVTPAELSKVLQSRYDQSFKLINRAKALQNSTRTENQPSKKLGDAINQRKRLQGTKDQSHDHPSTQHVFAVEKDIFYGAAIIMYQMQDVKLRDTVSIKSRIRNVAKSEQAAETPFTKATRGALKTCAELIGESTADRFPRASVQLTLCYANMTKALEALVGGGGKVAELSDTARTLLDAARRLCKELRFDGAQKLGLAVEDSLRLFEDRYETVTAAELDDIKSAMVSGPGGIATHSGHWYKCQNGHPFAIGECGMPMELARCPECGANIGGQDHSAVAGVERASEME</sequence>
<evidence type="ECO:0000259" key="11">
    <source>
        <dbReference type="PROSITE" id="PS51981"/>
    </source>
</evidence>
<dbReference type="InterPro" id="IPR045055">
    <property type="entry name" value="DNA2/NAM7-like"/>
</dbReference>
<evidence type="ECO:0000256" key="8">
    <source>
        <dbReference type="ARBA" id="ARBA00022859"/>
    </source>
</evidence>
<keyword evidence="6" id="KW-0067">ATP-binding</keyword>
<keyword evidence="6" id="KW-0547">Nucleotide-binding</keyword>
<dbReference type="InterPro" id="IPR027417">
    <property type="entry name" value="P-loop_NTPase"/>
</dbReference>
<dbReference type="PANTHER" id="PTHR10887">
    <property type="entry name" value="DNA2/NAM7 HELICASE FAMILY"/>
    <property type="match status" value="1"/>
</dbReference>
<evidence type="ECO:0000256" key="2">
    <source>
        <dbReference type="ARBA" id="ARBA00022490"/>
    </source>
</evidence>
<dbReference type="InterPro" id="IPR047187">
    <property type="entry name" value="SF1_C_Upf1"/>
</dbReference>
<evidence type="ECO:0000256" key="7">
    <source>
        <dbReference type="ARBA" id="ARBA00022833"/>
    </source>
</evidence>
<name>A0A6P8B500_PYRGI</name>
<keyword evidence="6" id="KW-0378">Hydrolase</keyword>
<keyword evidence="3" id="KW-0479">Metal-binding</keyword>
<keyword evidence="9" id="KW-0175">Coiled coil</keyword>
<feature type="region of interest" description="Disordered" evidence="10">
    <location>
        <begin position="1"/>
        <end position="46"/>
    </location>
</feature>
<accession>A0A6P8B500</accession>
<feature type="coiled-coil region" evidence="9">
    <location>
        <begin position="1622"/>
        <end position="1649"/>
    </location>
</feature>
<evidence type="ECO:0000313" key="13">
    <source>
        <dbReference type="RefSeq" id="XP_030982267.1"/>
    </source>
</evidence>
<dbReference type="PANTHER" id="PTHR10887:SF445">
    <property type="entry name" value="NFX1-TYPE ZINC FINGER-CONTAINING PROTEIN 1"/>
    <property type="match status" value="1"/>
</dbReference>
<evidence type="ECO:0000256" key="1">
    <source>
        <dbReference type="ARBA" id="ARBA00004496"/>
    </source>
</evidence>
<dbReference type="InterPro" id="IPR046439">
    <property type="entry name" value="ZF_RZ_dom"/>
</dbReference>
<dbReference type="Pfam" id="PF13087">
    <property type="entry name" value="AAA_12"/>
    <property type="match status" value="1"/>
</dbReference>
<reference evidence="13" key="2">
    <citation type="submission" date="2019-10" db="EMBL/GenBank/DDBJ databases">
        <authorList>
            <consortium name="NCBI Genome Project"/>
        </authorList>
    </citation>
    <scope>NUCLEOTIDE SEQUENCE</scope>
    <source>
        <strain evidence="13">NI907</strain>
    </source>
</reference>
<dbReference type="RefSeq" id="XP_030982267.1">
    <property type="nucleotide sequence ID" value="XM_031126114.1"/>
</dbReference>
<dbReference type="KEGG" id="pgri:PgNI_06085"/>
<dbReference type="CDD" id="cd17936">
    <property type="entry name" value="EEXXEc_NFX1"/>
    <property type="match status" value="1"/>
</dbReference>
<dbReference type="FunFam" id="3.40.50.300:FF:001660">
    <property type="entry name" value="NF-X1 finger and helicase protein, putative"/>
    <property type="match status" value="1"/>
</dbReference>
<comment type="subcellular location">
    <subcellularLocation>
        <location evidence="1">Cytoplasm</location>
    </subcellularLocation>
</comment>
<dbReference type="GO" id="GO:0031048">
    <property type="term" value="P:regulatory ncRNA-mediated heterochromatin formation"/>
    <property type="evidence" value="ECO:0007669"/>
    <property type="project" value="TreeGrafter"/>
</dbReference>
<dbReference type="Proteomes" id="UP000515153">
    <property type="component" value="Chromosome I"/>
</dbReference>
<keyword evidence="12" id="KW-1185">Reference proteome</keyword>
<reference evidence="13" key="3">
    <citation type="submission" date="2025-08" db="UniProtKB">
        <authorList>
            <consortium name="RefSeq"/>
        </authorList>
    </citation>
    <scope>IDENTIFICATION</scope>
    <source>
        <strain evidence="13">NI907</strain>
    </source>
</reference>
<protein>
    <recommendedName>
        <fullName evidence="11">RZ-type domain-containing protein</fullName>
    </recommendedName>
</protein>
<dbReference type="GO" id="GO:0005737">
    <property type="term" value="C:cytoplasm"/>
    <property type="evidence" value="ECO:0007669"/>
    <property type="project" value="UniProtKB-SubCell"/>
</dbReference>
<dbReference type="GO" id="GO:0031380">
    <property type="term" value="C:nuclear RNA-directed RNA polymerase complex"/>
    <property type="evidence" value="ECO:0007669"/>
    <property type="project" value="TreeGrafter"/>
</dbReference>
<keyword evidence="7" id="KW-0862">Zinc</keyword>
<evidence type="ECO:0000256" key="6">
    <source>
        <dbReference type="ARBA" id="ARBA00022806"/>
    </source>
</evidence>
<dbReference type="SMART" id="SM00438">
    <property type="entry name" value="ZnF_NFX"/>
    <property type="match status" value="3"/>
</dbReference>
<feature type="compositionally biased region" description="Polar residues" evidence="10">
    <location>
        <begin position="31"/>
        <end position="44"/>
    </location>
</feature>
<evidence type="ECO:0000256" key="10">
    <source>
        <dbReference type="SAM" id="MobiDB-lite"/>
    </source>
</evidence>
<gene>
    <name evidence="13" type="ORF">PgNI_06085</name>
</gene>
<evidence type="ECO:0000256" key="3">
    <source>
        <dbReference type="ARBA" id="ARBA00022723"/>
    </source>
</evidence>
<evidence type="ECO:0000256" key="4">
    <source>
        <dbReference type="ARBA" id="ARBA00022737"/>
    </source>
</evidence>
<keyword evidence="2" id="KW-0963">Cytoplasm</keyword>
<reference evidence="12 13" key="1">
    <citation type="journal article" date="2019" name="Mol. Biol. Evol.">
        <title>Blast fungal genomes show frequent chromosomal changes, gene gains and losses, and effector gene turnover.</title>
        <authorList>
            <person name="Gomez Luciano L.B."/>
            <person name="Jason Tsai I."/>
            <person name="Chuma I."/>
            <person name="Tosa Y."/>
            <person name="Chen Y.H."/>
            <person name="Li J.Y."/>
            <person name="Li M.Y."/>
            <person name="Jade Lu M.Y."/>
            <person name="Nakayashiki H."/>
            <person name="Li W.H."/>
        </authorList>
    </citation>
    <scope>NUCLEOTIDE SEQUENCE [LARGE SCALE GENOMIC DNA]</scope>
    <source>
        <strain evidence="12 13">NI907</strain>
    </source>
</reference>
<dbReference type="GO" id="GO:0004386">
    <property type="term" value="F:helicase activity"/>
    <property type="evidence" value="ECO:0007669"/>
    <property type="project" value="InterPro"/>
</dbReference>
<keyword evidence="8" id="KW-0391">Immunity</keyword>
<dbReference type="InterPro" id="IPR041679">
    <property type="entry name" value="DNA2/NAM7-like_C"/>
</dbReference>
<dbReference type="GeneID" id="41961023"/>
<proteinExistence type="predicted"/>
<dbReference type="InterPro" id="IPR000967">
    <property type="entry name" value="Znf_NFX1"/>
</dbReference>
<dbReference type="Pfam" id="PF13086">
    <property type="entry name" value="AAA_11"/>
    <property type="match status" value="1"/>
</dbReference>
<dbReference type="SUPFAM" id="SSF52540">
    <property type="entry name" value="P-loop containing nucleoside triphosphate hydrolases"/>
    <property type="match status" value="1"/>
</dbReference>
<keyword evidence="6" id="KW-0347">Helicase</keyword>
<keyword evidence="5" id="KW-0863">Zinc-finger</keyword>
<dbReference type="CDD" id="cd06008">
    <property type="entry name" value="NF-X1-zinc-finger"/>
    <property type="match status" value="1"/>
</dbReference>
<evidence type="ECO:0000313" key="12">
    <source>
        <dbReference type="Proteomes" id="UP000515153"/>
    </source>
</evidence>
<dbReference type="Pfam" id="PF20173">
    <property type="entry name" value="ZnF_RZ-type"/>
    <property type="match status" value="1"/>
</dbReference>
<keyword evidence="4" id="KW-0677">Repeat</keyword>
<evidence type="ECO:0000256" key="9">
    <source>
        <dbReference type="SAM" id="Coils"/>
    </source>
</evidence>
<feature type="domain" description="RZ-type" evidence="11">
    <location>
        <begin position="1866"/>
        <end position="1940"/>
    </location>
</feature>
<dbReference type="GO" id="GO:0002376">
    <property type="term" value="P:immune system process"/>
    <property type="evidence" value="ECO:0007669"/>
    <property type="project" value="UniProtKB-KW"/>
</dbReference>
<evidence type="ECO:0000256" key="5">
    <source>
        <dbReference type="ARBA" id="ARBA00022771"/>
    </source>
</evidence>
<dbReference type="PROSITE" id="PS51981">
    <property type="entry name" value="ZF_RZ"/>
    <property type="match status" value="1"/>
</dbReference>
<dbReference type="GO" id="GO:0008270">
    <property type="term" value="F:zinc ion binding"/>
    <property type="evidence" value="ECO:0007669"/>
    <property type="project" value="UniProtKB-KW"/>
</dbReference>